<feature type="non-terminal residue" evidence="1">
    <location>
        <position position="1"/>
    </location>
</feature>
<dbReference type="AlphaFoldDB" id="A0AAV6NN45"/>
<proteinExistence type="predicted"/>
<protein>
    <submittedName>
        <fullName evidence="1">Uncharacterized protein</fullName>
    </submittedName>
</protein>
<accession>A0AAV6NN45</accession>
<dbReference type="Proteomes" id="UP000685013">
    <property type="component" value="Chromosome 5"/>
</dbReference>
<organism evidence="1 2">
    <name type="scientific">Cucurbita argyrosperma subsp. sororia</name>
    <dbReference type="NCBI Taxonomy" id="37648"/>
    <lineage>
        <taxon>Eukaryota</taxon>
        <taxon>Viridiplantae</taxon>
        <taxon>Streptophyta</taxon>
        <taxon>Embryophyta</taxon>
        <taxon>Tracheophyta</taxon>
        <taxon>Spermatophyta</taxon>
        <taxon>Magnoliopsida</taxon>
        <taxon>eudicotyledons</taxon>
        <taxon>Gunneridae</taxon>
        <taxon>Pentapetalae</taxon>
        <taxon>rosids</taxon>
        <taxon>fabids</taxon>
        <taxon>Cucurbitales</taxon>
        <taxon>Cucurbitaceae</taxon>
        <taxon>Cucurbiteae</taxon>
        <taxon>Cucurbita</taxon>
    </lineage>
</organism>
<evidence type="ECO:0000313" key="1">
    <source>
        <dbReference type="EMBL" id="KAG6599259.1"/>
    </source>
</evidence>
<keyword evidence="2" id="KW-1185">Reference proteome</keyword>
<comment type="caution">
    <text evidence="1">The sequence shown here is derived from an EMBL/GenBank/DDBJ whole genome shotgun (WGS) entry which is preliminary data.</text>
</comment>
<evidence type="ECO:0000313" key="2">
    <source>
        <dbReference type="Proteomes" id="UP000685013"/>
    </source>
</evidence>
<gene>
    <name evidence="1" type="ORF">SDJN03_09037</name>
</gene>
<name>A0AAV6NN45_9ROSI</name>
<dbReference type="EMBL" id="JAGKQH010000005">
    <property type="protein sequence ID" value="KAG6599259.1"/>
    <property type="molecule type" value="Genomic_DNA"/>
</dbReference>
<sequence length="113" mass="12639">MPRHPQSRERDQIGIPLRWSETFVDTQVTVSRKVKVYLHALGAASSTGFIVHSVSHNSNLTPPHTTSDSDIVEKKFGPAMLFLPRQPCEEDWGESSSCYKYKIYSSIASGMVV</sequence>
<reference evidence="1 2" key="1">
    <citation type="journal article" date="2021" name="Hortic Res">
        <title>The domestication of Cucurbita argyrosperma as revealed by the genome of its wild relative.</title>
        <authorList>
            <person name="Barrera-Redondo J."/>
            <person name="Sanchez-de la Vega G."/>
            <person name="Aguirre-Liguori J.A."/>
            <person name="Castellanos-Morales G."/>
            <person name="Gutierrez-Guerrero Y.T."/>
            <person name="Aguirre-Dugua X."/>
            <person name="Aguirre-Planter E."/>
            <person name="Tenaillon M.I."/>
            <person name="Lira-Saade R."/>
            <person name="Eguiarte L.E."/>
        </authorList>
    </citation>
    <scope>NUCLEOTIDE SEQUENCE [LARGE SCALE GENOMIC DNA]</scope>
    <source>
        <strain evidence="1">JBR-2021</strain>
    </source>
</reference>